<evidence type="ECO:0000256" key="5">
    <source>
        <dbReference type="ARBA" id="ARBA00013066"/>
    </source>
</evidence>
<dbReference type="PANTHER" id="PTHR21485:SF6">
    <property type="entry name" value="N-ACYLNEURAMINATE CYTIDYLYLTRANSFERASE-RELATED"/>
    <property type="match status" value="1"/>
</dbReference>
<evidence type="ECO:0000256" key="10">
    <source>
        <dbReference type="ARBA" id="ARBA00022985"/>
    </source>
</evidence>
<dbReference type="EMBL" id="FWXY01000012">
    <property type="protein sequence ID" value="SMC83593.1"/>
    <property type="molecule type" value="Genomic_DNA"/>
</dbReference>
<dbReference type="NCBIfam" id="TIGR01662">
    <property type="entry name" value="HAD-SF-IIIA"/>
    <property type="match status" value="1"/>
</dbReference>
<feature type="binding site" evidence="13">
    <location>
        <position position="108"/>
    </location>
    <ligand>
        <name>Mg(2+)</name>
        <dbReference type="ChEBI" id="CHEBI:18420"/>
    </ligand>
</feature>
<dbReference type="AlphaFoldDB" id="A0A1W2CEG2"/>
<evidence type="ECO:0000256" key="2">
    <source>
        <dbReference type="ARBA" id="ARBA00001946"/>
    </source>
</evidence>
<dbReference type="FunFam" id="3.40.50.1000:FF:000029">
    <property type="entry name" value="3-deoxy-D-manno-octulosonate 8-phosphate phosphatase KdsC"/>
    <property type="match status" value="1"/>
</dbReference>
<dbReference type="SFLD" id="SFLDG01136">
    <property type="entry name" value="C1.6:_Phosphoserine_Phosphatas"/>
    <property type="match status" value="1"/>
</dbReference>
<feature type="binding site" evidence="13">
    <location>
        <position position="15"/>
    </location>
    <ligand>
        <name>Mg(2+)</name>
        <dbReference type="ChEBI" id="CHEBI:18420"/>
    </ligand>
</feature>
<evidence type="ECO:0000256" key="11">
    <source>
        <dbReference type="ARBA" id="ARBA00031051"/>
    </source>
</evidence>
<comment type="subunit">
    <text evidence="4">Homotetramer.</text>
</comment>
<dbReference type="InterPro" id="IPR050793">
    <property type="entry name" value="CMP-NeuNAc_synthase"/>
</dbReference>
<keyword evidence="7 13" id="KW-0479">Metal-binding</keyword>
<dbReference type="InterPro" id="IPR006549">
    <property type="entry name" value="HAD-SF_hydro_IIIA"/>
</dbReference>
<dbReference type="EC" id="3.1.3.45" evidence="5"/>
<dbReference type="Gene3D" id="3.40.50.1000">
    <property type="entry name" value="HAD superfamily/HAD-like"/>
    <property type="match status" value="1"/>
</dbReference>
<dbReference type="PANTHER" id="PTHR21485">
    <property type="entry name" value="HAD SUPERFAMILY MEMBERS CMAS AND KDSC"/>
    <property type="match status" value="1"/>
</dbReference>
<evidence type="ECO:0000256" key="7">
    <source>
        <dbReference type="ARBA" id="ARBA00022723"/>
    </source>
</evidence>
<evidence type="ECO:0000256" key="1">
    <source>
        <dbReference type="ARBA" id="ARBA00000898"/>
    </source>
</evidence>
<protein>
    <recommendedName>
        <fullName evidence="6">3-deoxy-D-manno-octulosonate 8-phosphate phosphatase KdsC</fullName>
        <ecNumber evidence="5">3.1.3.45</ecNumber>
    </recommendedName>
    <alternativeName>
        <fullName evidence="11">KDO 8-P phosphatase</fullName>
    </alternativeName>
</protein>
<evidence type="ECO:0000256" key="12">
    <source>
        <dbReference type="PIRSR" id="PIRSR006118-1"/>
    </source>
</evidence>
<dbReference type="OrthoDB" id="9805604at2"/>
<comment type="cofactor">
    <cofactor evidence="2 13">
        <name>Mg(2+)</name>
        <dbReference type="ChEBI" id="CHEBI:18420"/>
    </cofactor>
</comment>
<evidence type="ECO:0000256" key="13">
    <source>
        <dbReference type="PIRSR" id="PIRSR006118-2"/>
    </source>
</evidence>
<gene>
    <name evidence="14" type="ORF">SAMN02746065_1129</name>
</gene>
<dbReference type="GO" id="GO:0008781">
    <property type="term" value="F:N-acylneuraminate cytidylyltransferase activity"/>
    <property type="evidence" value="ECO:0007669"/>
    <property type="project" value="TreeGrafter"/>
</dbReference>
<evidence type="ECO:0000256" key="8">
    <source>
        <dbReference type="ARBA" id="ARBA00022801"/>
    </source>
</evidence>
<keyword evidence="9 13" id="KW-0460">Magnesium</keyword>
<dbReference type="InterPro" id="IPR010023">
    <property type="entry name" value="KdsC_fam"/>
</dbReference>
<comment type="similarity">
    <text evidence="3">Belongs to the KdsC family.</text>
</comment>
<keyword evidence="15" id="KW-1185">Reference proteome</keyword>
<keyword evidence="8" id="KW-0378">Hydrolase</keyword>
<keyword evidence="10" id="KW-0448">Lipopolysaccharide biosynthesis</keyword>
<feature type="binding site" evidence="12">
    <location>
        <position position="17"/>
    </location>
    <ligand>
        <name>substrate</name>
    </ligand>
</feature>
<comment type="catalytic activity">
    <reaction evidence="1">
        <text>3-deoxy-alpha-D-manno-2-octulosonate-8-phosphate + H2O = 3-deoxy-alpha-D-manno-oct-2-ulosonate + phosphate</text>
        <dbReference type="Rhea" id="RHEA:11500"/>
        <dbReference type="ChEBI" id="CHEBI:15377"/>
        <dbReference type="ChEBI" id="CHEBI:43474"/>
        <dbReference type="ChEBI" id="CHEBI:85985"/>
        <dbReference type="ChEBI" id="CHEBI:85986"/>
        <dbReference type="EC" id="3.1.3.45"/>
    </reaction>
</comment>
<evidence type="ECO:0000313" key="15">
    <source>
        <dbReference type="Proteomes" id="UP000192418"/>
    </source>
</evidence>
<dbReference type="GO" id="GO:0009103">
    <property type="term" value="P:lipopolysaccharide biosynthetic process"/>
    <property type="evidence" value="ECO:0007669"/>
    <property type="project" value="UniProtKB-KW"/>
</dbReference>
<accession>A0A1W2CEG2</accession>
<feature type="binding site" evidence="12">
    <location>
        <position position="61"/>
    </location>
    <ligand>
        <name>substrate</name>
    </ligand>
</feature>
<dbReference type="SUPFAM" id="SSF56784">
    <property type="entry name" value="HAD-like"/>
    <property type="match status" value="1"/>
</dbReference>
<dbReference type="SFLD" id="SFLDS00003">
    <property type="entry name" value="Haloacid_Dehalogenase"/>
    <property type="match status" value="1"/>
</dbReference>
<evidence type="ECO:0000313" key="14">
    <source>
        <dbReference type="EMBL" id="SMC83593.1"/>
    </source>
</evidence>
<evidence type="ECO:0000256" key="3">
    <source>
        <dbReference type="ARBA" id="ARBA00005893"/>
    </source>
</evidence>
<feature type="binding site" evidence="12">
    <location>
        <position position="69"/>
    </location>
    <ligand>
        <name>substrate</name>
    </ligand>
</feature>
<dbReference type="InterPro" id="IPR023214">
    <property type="entry name" value="HAD_sf"/>
</dbReference>
<reference evidence="14 15" key="1">
    <citation type="submission" date="2017-04" db="EMBL/GenBank/DDBJ databases">
        <authorList>
            <person name="Afonso C.L."/>
            <person name="Miller P.J."/>
            <person name="Scott M.A."/>
            <person name="Spackman E."/>
            <person name="Goraichik I."/>
            <person name="Dimitrov K.M."/>
            <person name="Suarez D.L."/>
            <person name="Swayne D.E."/>
        </authorList>
    </citation>
    <scope>NUCLEOTIDE SEQUENCE [LARGE SCALE GENOMIC DNA]</scope>
    <source>
        <strain evidence="14 15">DSM 3385</strain>
    </source>
</reference>
<dbReference type="GO" id="GO:0046872">
    <property type="term" value="F:metal ion binding"/>
    <property type="evidence" value="ECO:0007669"/>
    <property type="project" value="UniProtKB-KW"/>
</dbReference>
<evidence type="ECO:0000256" key="4">
    <source>
        <dbReference type="ARBA" id="ARBA00011881"/>
    </source>
</evidence>
<dbReference type="SFLD" id="SFLDG01138">
    <property type="entry name" value="C1.6.2:_Deoxy-d-mannose-octulo"/>
    <property type="match status" value="1"/>
</dbReference>
<dbReference type="STRING" id="1121400.SAMN02746065_1129"/>
<organism evidence="14 15">
    <name type="scientific">Desulfocicer vacuolatum DSM 3385</name>
    <dbReference type="NCBI Taxonomy" id="1121400"/>
    <lineage>
        <taxon>Bacteria</taxon>
        <taxon>Pseudomonadati</taxon>
        <taxon>Thermodesulfobacteriota</taxon>
        <taxon>Desulfobacteria</taxon>
        <taxon>Desulfobacterales</taxon>
        <taxon>Desulfobacteraceae</taxon>
        <taxon>Desulfocicer</taxon>
    </lineage>
</organism>
<dbReference type="CDD" id="cd01630">
    <property type="entry name" value="HAD_KDO-like"/>
    <property type="match status" value="1"/>
</dbReference>
<proteinExistence type="inferred from homology"/>
<name>A0A1W2CEG2_9BACT</name>
<dbReference type="InterPro" id="IPR036412">
    <property type="entry name" value="HAD-like_sf"/>
</dbReference>
<dbReference type="NCBIfam" id="TIGR01670">
    <property type="entry name" value="KdsC-phosphatas"/>
    <property type="match status" value="1"/>
</dbReference>
<evidence type="ECO:0000256" key="6">
    <source>
        <dbReference type="ARBA" id="ARBA00020092"/>
    </source>
</evidence>
<dbReference type="GO" id="GO:0019143">
    <property type="term" value="F:3-deoxy-manno-octulosonate-8-phosphatase activity"/>
    <property type="evidence" value="ECO:0007669"/>
    <property type="project" value="UniProtKB-EC"/>
</dbReference>
<dbReference type="Proteomes" id="UP000192418">
    <property type="component" value="Unassembled WGS sequence"/>
</dbReference>
<feature type="binding site" evidence="12">
    <location>
        <position position="85"/>
    </location>
    <ligand>
        <name>substrate</name>
    </ligand>
</feature>
<dbReference type="PIRSF" id="PIRSF006118">
    <property type="entry name" value="KDO8-P_Ptase"/>
    <property type="match status" value="1"/>
</dbReference>
<feature type="binding site" evidence="12">
    <location>
        <position position="46"/>
    </location>
    <ligand>
        <name>substrate</name>
    </ligand>
</feature>
<sequence>MPTDKMADIQLLLLDVDGVLTDGSVIYADTGAEIKTFNVRDGLGLRLLMKAGVQVGIITGRQSRALDMRCRDLGIDLVFQGVKDKLRVFNTILAKTKISAGLTAFMGDDLPDLSVYNAVGLFLTVSDAPFDLLSRAHGITTAGGGHGAVREVCEEILKAKGLWEKTVQGFLT</sequence>
<evidence type="ECO:0000256" key="9">
    <source>
        <dbReference type="ARBA" id="ARBA00022842"/>
    </source>
</evidence>